<dbReference type="GO" id="GO:0042274">
    <property type="term" value="P:ribosomal small subunit biogenesis"/>
    <property type="evidence" value="ECO:0007669"/>
    <property type="project" value="UniProtKB-UniRule"/>
</dbReference>
<evidence type="ECO:0000256" key="7">
    <source>
        <dbReference type="ARBA" id="ARBA00022833"/>
    </source>
</evidence>
<dbReference type="Gene3D" id="2.40.50.140">
    <property type="entry name" value="Nucleic acid-binding proteins"/>
    <property type="match status" value="1"/>
</dbReference>
<keyword evidence="1 10" id="KW-0963">Cytoplasm</keyword>
<feature type="binding site" evidence="10">
    <location>
        <begin position="133"/>
        <end position="136"/>
    </location>
    <ligand>
        <name>GTP</name>
        <dbReference type="ChEBI" id="CHEBI:37565"/>
    </ligand>
</feature>
<dbReference type="RefSeq" id="WP_036851476.1">
    <property type="nucleotide sequence ID" value="NZ_JQJD01000033.1"/>
</dbReference>
<feature type="binding site" evidence="10">
    <location>
        <position position="271"/>
    </location>
    <ligand>
        <name>Zn(2+)</name>
        <dbReference type="ChEBI" id="CHEBI:29105"/>
    </ligand>
</feature>
<evidence type="ECO:0000256" key="8">
    <source>
        <dbReference type="ARBA" id="ARBA00022884"/>
    </source>
</evidence>
<feature type="binding site" evidence="10">
    <location>
        <position position="278"/>
    </location>
    <ligand>
        <name>Zn(2+)</name>
        <dbReference type="ChEBI" id="CHEBI:29105"/>
    </ligand>
</feature>
<evidence type="ECO:0000259" key="11">
    <source>
        <dbReference type="PROSITE" id="PS50936"/>
    </source>
</evidence>
<dbReference type="InterPro" id="IPR031944">
    <property type="entry name" value="RsgA_N"/>
</dbReference>
<feature type="domain" description="CP-type G" evidence="12">
    <location>
        <begin position="84"/>
        <end position="247"/>
    </location>
</feature>
<keyword evidence="8 10" id="KW-0694">RNA-binding</keyword>
<dbReference type="PANTHER" id="PTHR32120">
    <property type="entry name" value="SMALL RIBOSOMAL SUBUNIT BIOGENESIS GTPASE RSGA"/>
    <property type="match status" value="1"/>
</dbReference>
<dbReference type="GO" id="GO:0046872">
    <property type="term" value="F:metal ion binding"/>
    <property type="evidence" value="ECO:0007669"/>
    <property type="project" value="UniProtKB-KW"/>
</dbReference>
<dbReference type="EMBL" id="JQJD01000033">
    <property type="protein sequence ID" value="KGN80957.1"/>
    <property type="molecule type" value="Genomic_DNA"/>
</dbReference>
<dbReference type="Gene3D" id="1.10.40.50">
    <property type="entry name" value="Probable gtpase engc, domain 3"/>
    <property type="match status" value="1"/>
</dbReference>
<dbReference type="PROSITE" id="PS50936">
    <property type="entry name" value="ENGC_GTPASE"/>
    <property type="match status" value="1"/>
</dbReference>
<protein>
    <recommendedName>
        <fullName evidence="10">Small ribosomal subunit biogenesis GTPase RsgA</fullName>
        <ecNumber evidence="10">3.6.1.-</ecNumber>
    </recommendedName>
</protein>
<dbReference type="PANTHER" id="PTHR32120:SF11">
    <property type="entry name" value="SMALL RIBOSOMAL SUBUNIT BIOGENESIS GTPASE RSGA 1, MITOCHONDRIAL-RELATED"/>
    <property type="match status" value="1"/>
</dbReference>
<evidence type="ECO:0000256" key="4">
    <source>
        <dbReference type="ARBA" id="ARBA00022730"/>
    </source>
</evidence>
<name>A0A0A2ETG1_PORCN</name>
<dbReference type="Gene3D" id="3.40.50.300">
    <property type="entry name" value="P-loop containing nucleotide triphosphate hydrolases"/>
    <property type="match status" value="1"/>
</dbReference>
<dbReference type="InterPro" id="IPR027417">
    <property type="entry name" value="P-loop_NTPase"/>
</dbReference>
<dbReference type="PROSITE" id="PS51721">
    <property type="entry name" value="G_CP"/>
    <property type="match status" value="1"/>
</dbReference>
<dbReference type="GO" id="GO:0003924">
    <property type="term" value="F:GTPase activity"/>
    <property type="evidence" value="ECO:0007669"/>
    <property type="project" value="UniProtKB-UniRule"/>
</dbReference>
<comment type="subunit">
    <text evidence="10">Monomer. Associates with 30S ribosomal subunit, binds 16S rRNA.</text>
</comment>
<dbReference type="GO" id="GO:0005737">
    <property type="term" value="C:cytoplasm"/>
    <property type="evidence" value="ECO:0007669"/>
    <property type="project" value="UniProtKB-SubCell"/>
</dbReference>
<proteinExistence type="inferred from homology"/>
<dbReference type="InterPro" id="IPR030378">
    <property type="entry name" value="G_CP_dom"/>
</dbReference>
<evidence type="ECO:0000256" key="5">
    <source>
        <dbReference type="ARBA" id="ARBA00022741"/>
    </source>
</evidence>
<dbReference type="InterPro" id="IPR012340">
    <property type="entry name" value="NA-bd_OB-fold"/>
</dbReference>
<evidence type="ECO:0000256" key="10">
    <source>
        <dbReference type="HAMAP-Rule" id="MF_01820"/>
    </source>
</evidence>
<comment type="similarity">
    <text evidence="10">Belongs to the TRAFAC class YlqF/YawG GTPase family. RsgA subfamily.</text>
</comment>
<comment type="cofactor">
    <cofactor evidence="10">
        <name>Zn(2+)</name>
        <dbReference type="ChEBI" id="CHEBI:29105"/>
    </cofactor>
    <text evidence="10">Binds 1 zinc ion per subunit.</text>
</comment>
<comment type="subcellular location">
    <subcellularLocation>
        <location evidence="10">Cytoplasm</location>
    </subcellularLocation>
</comment>
<feature type="binding site" evidence="10">
    <location>
        <position position="276"/>
    </location>
    <ligand>
        <name>Zn(2+)</name>
        <dbReference type="ChEBI" id="CHEBI:29105"/>
    </ligand>
</feature>
<keyword evidence="3 10" id="KW-0479">Metal-binding</keyword>
<dbReference type="HAMAP" id="MF_01820">
    <property type="entry name" value="GTPase_RsgA"/>
    <property type="match status" value="1"/>
</dbReference>
<gene>
    <name evidence="10" type="primary">rsgA</name>
    <name evidence="13" type="ORF">HQ35_04830</name>
</gene>
<sequence length="320" mass="35511">MPEYKTGVVVTTTGSFYTVKVEKETFVCKVKGSFKLKGIRTTNPVAVGDIVSIEVGEDNNVQNAGWITKIHPRSNYIIRRSSNLSKQAHILAANIDRALLLVTVNYPVTSTTFIDRFLSTAEAYNVEAAIVFNKTDIYDASDMEEMQKLRKIYEGVGYRCFEISALANKGFEALMDYIRHGVTLVSGHSGVGKSTFINGIIPDAGLKTAAISEAHNTGMHTTTFSTMLPLSDAEEGYIIDTPGIKGFGTLEFEKEQVGHFFPEIFRLSKECRFNNCTHIHEPGCSVLRAVEDGTIASSRYRSYLSIFRDGDEDSKYRSAY</sequence>
<organism evidence="13 14">
    <name type="scientific">Porphyromonas cangingivalis</name>
    <dbReference type="NCBI Taxonomy" id="36874"/>
    <lineage>
        <taxon>Bacteria</taxon>
        <taxon>Pseudomonadati</taxon>
        <taxon>Bacteroidota</taxon>
        <taxon>Bacteroidia</taxon>
        <taxon>Bacteroidales</taxon>
        <taxon>Porphyromonadaceae</taxon>
        <taxon>Porphyromonas</taxon>
    </lineage>
</organism>
<dbReference type="Proteomes" id="UP000030125">
    <property type="component" value="Unassembled WGS sequence"/>
</dbReference>
<dbReference type="GO" id="GO:0019843">
    <property type="term" value="F:rRNA binding"/>
    <property type="evidence" value="ECO:0007669"/>
    <property type="project" value="UniProtKB-KW"/>
</dbReference>
<evidence type="ECO:0000256" key="2">
    <source>
        <dbReference type="ARBA" id="ARBA00022517"/>
    </source>
</evidence>
<dbReference type="EC" id="3.6.1.-" evidence="10"/>
<keyword evidence="9 10" id="KW-0342">GTP-binding</keyword>
<dbReference type="Pfam" id="PF03193">
    <property type="entry name" value="RsgA_GTPase"/>
    <property type="match status" value="1"/>
</dbReference>
<keyword evidence="7 10" id="KW-0862">Zinc</keyword>
<dbReference type="InterPro" id="IPR010914">
    <property type="entry name" value="RsgA_GTPase_dom"/>
</dbReference>
<evidence type="ECO:0000256" key="1">
    <source>
        <dbReference type="ARBA" id="ARBA00022490"/>
    </source>
</evidence>
<evidence type="ECO:0000256" key="9">
    <source>
        <dbReference type="ARBA" id="ARBA00023134"/>
    </source>
</evidence>
<keyword evidence="2 10" id="KW-0690">Ribosome biogenesis</keyword>
<dbReference type="STRING" id="36874.HQ34_03905"/>
<dbReference type="SUPFAM" id="SSF50249">
    <property type="entry name" value="Nucleic acid-binding proteins"/>
    <property type="match status" value="1"/>
</dbReference>
<keyword evidence="6 10" id="KW-0378">Hydrolase</keyword>
<dbReference type="OrthoDB" id="9809485at2"/>
<feature type="binding site" evidence="10">
    <location>
        <position position="284"/>
    </location>
    <ligand>
        <name>Zn(2+)</name>
        <dbReference type="ChEBI" id="CHEBI:29105"/>
    </ligand>
</feature>
<dbReference type="GO" id="GO:0005525">
    <property type="term" value="F:GTP binding"/>
    <property type="evidence" value="ECO:0007669"/>
    <property type="project" value="UniProtKB-UniRule"/>
</dbReference>
<reference evidence="13 14" key="1">
    <citation type="submission" date="2014-08" db="EMBL/GenBank/DDBJ databases">
        <title>Porphyromonas cangingivalis strain:COT-109_OH1386 Genome sequencing.</title>
        <authorList>
            <person name="Wallis C."/>
            <person name="Deusch O."/>
            <person name="O'Flynn C."/>
            <person name="Davis I."/>
            <person name="Jospin G."/>
            <person name="Darling A.E."/>
            <person name="Coil D.A."/>
            <person name="Alexiev A."/>
            <person name="Horsfall A."/>
            <person name="Kirkwood N."/>
            <person name="Harris S."/>
            <person name="Eisen J.A."/>
        </authorList>
    </citation>
    <scope>NUCLEOTIDE SEQUENCE [LARGE SCALE GENOMIC DNA]</scope>
    <source>
        <strain evidence="14">COT-109 OH1386</strain>
    </source>
</reference>
<dbReference type="NCBIfam" id="TIGR00157">
    <property type="entry name" value="ribosome small subunit-dependent GTPase A"/>
    <property type="match status" value="1"/>
</dbReference>
<dbReference type="SUPFAM" id="SSF52540">
    <property type="entry name" value="P-loop containing nucleoside triphosphate hydrolases"/>
    <property type="match status" value="1"/>
</dbReference>
<feature type="binding site" evidence="10">
    <location>
        <begin position="187"/>
        <end position="195"/>
    </location>
    <ligand>
        <name>GTP</name>
        <dbReference type="ChEBI" id="CHEBI:37565"/>
    </ligand>
</feature>
<comment type="function">
    <text evidence="10">One of several proteins that assist in the late maturation steps of the functional core of the 30S ribosomal subunit. Helps release RbfA from mature subunits. May play a role in the assembly of ribosomal proteins into the subunit. Circularly permuted GTPase that catalyzes slow GTP hydrolysis, GTPase activity is stimulated by the 30S ribosomal subunit.</text>
</comment>
<dbReference type="CDD" id="cd01854">
    <property type="entry name" value="YjeQ_EngC"/>
    <property type="match status" value="1"/>
</dbReference>
<dbReference type="Pfam" id="PF16745">
    <property type="entry name" value="RsgA_N"/>
    <property type="match status" value="1"/>
</dbReference>
<keyword evidence="4 10" id="KW-0699">rRNA-binding</keyword>
<feature type="domain" description="EngC GTPase" evidence="11">
    <location>
        <begin position="93"/>
        <end position="245"/>
    </location>
</feature>
<evidence type="ECO:0000256" key="3">
    <source>
        <dbReference type="ARBA" id="ARBA00022723"/>
    </source>
</evidence>
<evidence type="ECO:0000259" key="12">
    <source>
        <dbReference type="PROSITE" id="PS51721"/>
    </source>
</evidence>
<dbReference type="InterPro" id="IPR004881">
    <property type="entry name" value="Ribosome_biogen_GTPase_RsgA"/>
</dbReference>
<comment type="caution">
    <text evidence="13">The sequence shown here is derived from an EMBL/GenBank/DDBJ whole genome shotgun (WGS) entry which is preliminary data.</text>
</comment>
<evidence type="ECO:0000256" key="6">
    <source>
        <dbReference type="ARBA" id="ARBA00022801"/>
    </source>
</evidence>
<evidence type="ECO:0000313" key="14">
    <source>
        <dbReference type="Proteomes" id="UP000030125"/>
    </source>
</evidence>
<keyword evidence="14" id="KW-1185">Reference proteome</keyword>
<dbReference type="eggNOG" id="COG1162">
    <property type="taxonomic scope" value="Bacteria"/>
</dbReference>
<keyword evidence="5 10" id="KW-0547">Nucleotide-binding</keyword>
<dbReference type="AlphaFoldDB" id="A0A0A2ETG1"/>
<evidence type="ECO:0000313" key="13">
    <source>
        <dbReference type="EMBL" id="KGN80957.1"/>
    </source>
</evidence>
<accession>A0A0A2ETG1</accession>